<keyword evidence="8" id="KW-0067">ATP-binding</keyword>
<dbReference type="FunFam" id="1.20.272.10:FF:000001">
    <property type="entry name" value="Putative AAA family ATPase"/>
    <property type="match status" value="1"/>
</dbReference>
<dbReference type="AlphaFoldDB" id="A0A914B1C1"/>
<dbReference type="Proteomes" id="UP000887568">
    <property type="component" value="Unplaced"/>
</dbReference>
<dbReference type="SUPFAM" id="SSF48019">
    <property type="entry name" value="post-AAA+ oligomerization domain-like"/>
    <property type="match status" value="1"/>
</dbReference>
<dbReference type="InterPro" id="IPR003593">
    <property type="entry name" value="AAA+_ATPase"/>
</dbReference>
<feature type="region of interest" description="Disordered" evidence="11">
    <location>
        <begin position="367"/>
        <end position="386"/>
    </location>
</feature>
<accession>A0A914B1C1</accession>
<dbReference type="PANTHER" id="PTHR13779">
    <property type="entry name" value="WERNER HELICASE-INTERACTING PROTEIN 1 FAMILY MEMBER"/>
    <property type="match status" value="1"/>
</dbReference>
<protein>
    <recommendedName>
        <fullName evidence="12">UBZ4-type domain-containing protein</fullName>
    </recommendedName>
</protein>
<evidence type="ECO:0000313" key="13">
    <source>
        <dbReference type="EnsemblMetazoa" id="XP_038069708.1"/>
    </source>
</evidence>
<dbReference type="GO" id="GO:0017116">
    <property type="term" value="F:single-stranded DNA helicase activity"/>
    <property type="evidence" value="ECO:0007669"/>
    <property type="project" value="TreeGrafter"/>
</dbReference>
<feature type="compositionally biased region" description="Basic and acidic residues" evidence="11">
    <location>
        <begin position="126"/>
        <end position="136"/>
    </location>
</feature>
<dbReference type="Pfam" id="PF16193">
    <property type="entry name" value="AAA_assoc_2"/>
    <property type="match status" value="1"/>
</dbReference>
<dbReference type="Gene3D" id="3.30.160.60">
    <property type="entry name" value="Classic Zinc Finger"/>
    <property type="match status" value="1"/>
</dbReference>
<dbReference type="FunFam" id="3.40.50.300:FF:000137">
    <property type="entry name" value="Replication-associated recombination protein A"/>
    <property type="match status" value="1"/>
</dbReference>
<evidence type="ECO:0000256" key="2">
    <source>
        <dbReference type="ARBA" id="ARBA00022705"/>
    </source>
</evidence>
<dbReference type="GO" id="GO:0006261">
    <property type="term" value="P:DNA-templated DNA replication"/>
    <property type="evidence" value="ECO:0007669"/>
    <property type="project" value="TreeGrafter"/>
</dbReference>
<dbReference type="GO" id="GO:0003677">
    <property type="term" value="F:DNA binding"/>
    <property type="evidence" value="ECO:0007669"/>
    <property type="project" value="InterPro"/>
</dbReference>
<dbReference type="GO" id="GO:0005634">
    <property type="term" value="C:nucleus"/>
    <property type="evidence" value="ECO:0007669"/>
    <property type="project" value="TreeGrafter"/>
</dbReference>
<organism evidence="13 14">
    <name type="scientific">Patiria miniata</name>
    <name type="common">Bat star</name>
    <name type="synonym">Asterina miniata</name>
    <dbReference type="NCBI Taxonomy" id="46514"/>
    <lineage>
        <taxon>Eukaryota</taxon>
        <taxon>Metazoa</taxon>
        <taxon>Echinodermata</taxon>
        <taxon>Eleutherozoa</taxon>
        <taxon>Asterozoa</taxon>
        <taxon>Asteroidea</taxon>
        <taxon>Valvatacea</taxon>
        <taxon>Valvatida</taxon>
        <taxon>Asterinidae</taxon>
        <taxon>Patiria</taxon>
    </lineage>
</organism>
<dbReference type="CTD" id="56897"/>
<name>A0A914B1C1_PATMI</name>
<feature type="region of interest" description="Disordered" evidence="11">
    <location>
        <begin position="34"/>
        <end position="178"/>
    </location>
</feature>
<dbReference type="EnsemblMetazoa" id="XM_038213780.1">
    <property type="protein sequence ID" value="XP_038069708.1"/>
    <property type="gene ID" value="LOC119738813"/>
</dbReference>
<dbReference type="PROSITE" id="PS51908">
    <property type="entry name" value="ZF_UBZ4"/>
    <property type="match status" value="1"/>
</dbReference>
<feature type="compositionally biased region" description="Basic and acidic residues" evidence="11">
    <location>
        <begin position="34"/>
        <end position="43"/>
    </location>
</feature>
<feature type="compositionally biased region" description="Low complexity" evidence="11">
    <location>
        <begin position="142"/>
        <end position="153"/>
    </location>
</feature>
<dbReference type="Gene3D" id="1.10.8.60">
    <property type="match status" value="1"/>
</dbReference>
<dbReference type="CDD" id="cd18139">
    <property type="entry name" value="HLD_clamp_RarA"/>
    <property type="match status" value="1"/>
</dbReference>
<dbReference type="SMART" id="SM00734">
    <property type="entry name" value="ZnF_Rad18"/>
    <property type="match status" value="1"/>
</dbReference>
<keyword evidence="7" id="KW-0862">Zinc</keyword>
<evidence type="ECO:0000256" key="10">
    <source>
        <dbReference type="PROSITE-ProRule" id="PRU01256"/>
    </source>
</evidence>
<dbReference type="Pfam" id="PF00004">
    <property type="entry name" value="AAA"/>
    <property type="match status" value="1"/>
</dbReference>
<dbReference type="Gene3D" id="1.10.3710.10">
    <property type="entry name" value="DNA polymerase III clamp loader subunits, C-terminal domain"/>
    <property type="match status" value="1"/>
</dbReference>
<dbReference type="PANTHER" id="PTHR13779:SF7">
    <property type="entry name" value="ATPASE WRNIP1"/>
    <property type="match status" value="1"/>
</dbReference>
<comment type="similarity">
    <text evidence="1">Belongs to the AAA ATPase family. RarA/MGS1/WRNIP1 subfamily.</text>
</comment>
<keyword evidence="3" id="KW-0479">Metal-binding</keyword>
<evidence type="ECO:0000313" key="14">
    <source>
        <dbReference type="Proteomes" id="UP000887568"/>
    </source>
</evidence>
<dbReference type="InterPro" id="IPR027417">
    <property type="entry name" value="P-loop_NTPase"/>
</dbReference>
<evidence type="ECO:0000256" key="7">
    <source>
        <dbReference type="ARBA" id="ARBA00022833"/>
    </source>
</evidence>
<dbReference type="Gene3D" id="3.40.50.300">
    <property type="entry name" value="P-loop containing nucleotide triphosphate hydrolases"/>
    <property type="match status" value="1"/>
</dbReference>
<feature type="compositionally biased region" description="Low complexity" evidence="11">
    <location>
        <begin position="427"/>
        <end position="445"/>
    </location>
</feature>
<keyword evidence="2" id="KW-0235">DNA replication</keyword>
<feature type="compositionally biased region" description="Basic and acidic residues" evidence="11">
    <location>
        <begin position="58"/>
        <end position="86"/>
    </location>
</feature>
<keyword evidence="5 10" id="KW-0227">DNA damage</keyword>
<feature type="domain" description="UBZ4-type" evidence="12">
    <location>
        <begin position="6"/>
        <end position="33"/>
    </location>
</feature>
<keyword evidence="14" id="KW-1185">Reference proteome</keyword>
<evidence type="ECO:0000256" key="5">
    <source>
        <dbReference type="ARBA" id="ARBA00022763"/>
    </source>
</evidence>
<keyword evidence="9 10" id="KW-0234">DNA repair</keyword>
<dbReference type="GO" id="GO:0000731">
    <property type="term" value="P:DNA synthesis involved in DNA repair"/>
    <property type="evidence" value="ECO:0007669"/>
    <property type="project" value="TreeGrafter"/>
</dbReference>
<dbReference type="GO" id="GO:0008047">
    <property type="term" value="F:enzyme activator activity"/>
    <property type="evidence" value="ECO:0007669"/>
    <property type="project" value="TreeGrafter"/>
</dbReference>
<evidence type="ECO:0000256" key="1">
    <source>
        <dbReference type="ARBA" id="ARBA00008959"/>
    </source>
</evidence>
<dbReference type="InterPro" id="IPR032423">
    <property type="entry name" value="AAA_assoc_2"/>
</dbReference>
<dbReference type="GO" id="GO:0008270">
    <property type="term" value="F:zinc ion binding"/>
    <property type="evidence" value="ECO:0007669"/>
    <property type="project" value="UniProtKB-KW"/>
</dbReference>
<dbReference type="InterPro" id="IPR051314">
    <property type="entry name" value="AAA_ATPase_RarA/MGS1/WRNIP1"/>
</dbReference>
<dbReference type="InterPro" id="IPR008921">
    <property type="entry name" value="DNA_pol3_clamp-load_cplx_C"/>
</dbReference>
<dbReference type="InterPro" id="IPR006642">
    <property type="entry name" value="Rad18_UBZ4"/>
</dbReference>
<dbReference type="Gene3D" id="1.20.272.10">
    <property type="match status" value="1"/>
</dbReference>
<dbReference type="InterPro" id="IPR021886">
    <property type="entry name" value="MgsA_C"/>
</dbReference>
<evidence type="ECO:0000259" key="12">
    <source>
        <dbReference type="PROSITE" id="PS51908"/>
    </source>
</evidence>
<dbReference type="GO" id="GO:0016887">
    <property type="term" value="F:ATP hydrolysis activity"/>
    <property type="evidence" value="ECO:0007669"/>
    <property type="project" value="InterPro"/>
</dbReference>
<dbReference type="SMART" id="SM00382">
    <property type="entry name" value="AAA"/>
    <property type="match status" value="1"/>
</dbReference>
<dbReference type="OrthoDB" id="10265467at2759"/>
<keyword evidence="4" id="KW-0547">Nucleotide-binding</keyword>
<keyword evidence="6 10" id="KW-0863">Zinc-finger</keyword>
<dbReference type="SUPFAM" id="SSF52540">
    <property type="entry name" value="P-loop containing nucleoside triphosphate hydrolases"/>
    <property type="match status" value="1"/>
</dbReference>
<dbReference type="RefSeq" id="XP_038069708.1">
    <property type="nucleotide sequence ID" value="XM_038213780.1"/>
</dbReference>
<sequence>MMSAQLAHCPICNREFPMQSINKHIDSCLLEEHGTENDLKSDSEAETFLSPSRKRARLSSEDREKGEQGENRDSKKSEEVENDKESKKRKKINQWGSLLRPGGKSSKADTDGLTPNKKKTKVATEIPRHDDSRRLPSDATTPSLSSRSHSSPPLMNPSTQGSKPSPLGPFAKKSVSTKTEFRPLAERVRPLSFAEFVGQETAVGHQSLLRQLLESDVVPSLIFWGPPGCGKTTLANIIAQRAKASGKTRFVSMSATLATVATVKEAVAAAANEQRMTKRKTILFIDEIHRFNKLQQDTFLPHVEKGTITLIGATTENPSFKVNSALLSRCRVIVLNKLNTDELVLILRRAAADLGVAVLEEGAGSEMNGVGCSSDGDQPEDGISDGRPSIYMEKTALTYIANLCDGDARSALNTLQMVVESQLTVAQHSTSQSQGTSHQGTNGTSCPPVNGPGVAKGAETKRVITTSHVKDVLQRTHVMYDREGEEHYNCISALHKSMRGSDANAALYWLARMLIGGEDPLYIARRLVAFASEDVGLADPLALSQAVSTHQACHFLGVPACEVILAQCVIYLSKAPKSSMVECALMSVKKHIQEYEGSLPGVPLHLRPGSTKLVRDLGYGKGYVHSAAAGDQGFLPECIKHVDFFDNADLFV</sequence>
<evidence type="ECO:0000256" key="6">
    <source>
        <dbReference type="ARBA" id="ARBA00022771"/>
    </source>
</evidence>
<feature type="region of interest" description="Disordered" evidence="11">
    <location>
        <begin position="426"/>
        <end position="452"/>
    </location>
</feature>
<evidence type="ECO:0000256" key="9">
    <source>
        <dbReference type="ARBA" id="ARBA00023204"/>
    </source>
</evidence>
<proteinExistence type="inferred from homology"/>
<dbReference type="CDD" id="cd00009">
    <property type="entry name" value="AAA"/>
    <property type="match status" value="1"/>
</dbReference>
<dbReference type="GeneID" id="119738813"/>
<reference evidence="13" key="1">
    <citation type="submission" date="2022-11" db="UniProtKB">
        <authorList>
            <consortium name="EnsemblMetazoa"/>
        </authorList>
    </citation>
    <scope>IDENTIFICATION</scope>
</reference>
<evidence type="ECO:0000256" key="11">
    <source>
        <dbReference type="SAM" id="MobiDB-lite"/>
    </source>
</evidence>
<dbReference type="Pfam" id="PF12002">
    <property type="entry name" value="MgsA_C"/>
    <property type="match status" value="1"/>
</dbReference>
<evidence type="ECO:0000256" key="4">
    <source>
        <dbReference type="ARBA" id="ARBA00022741"/>
    </source>
</evidence>
<dbReference type="GO" id="GO:0005524">
    <property type="term" value="F:ATP binding"/>
    <property type="evidence" value="ECO:0007669"/>
    <property type="project" value="UniProtKB-KW"/>
</dbReference>
<evidence type="ECO:0000256" key="3">
    <source>
        <dbReference type="ARBA" id="ARBA00022723"/>
    </source>
</evidence>
<dbReference type="InterPro" id="IPR003959">
    <property type="entry name" value="ATPase_AAA_core"/>
</dbReference>
<evidence type="ECO:0000256" key="8">
    <source>
        <dbReference type="ARBA" id="ARBA00022840"/>
    </source>
</evidence>